<evidence type="ECO:0008006" key="4">
    <source>
        <dbReference type="Google" id="ProtNLM"/>
    </source>
</evidence>
<keyword evidence="3" id="KW-1185">Reference proteome</keyword>
<protein>
    <recommendedName>
        <fullName evidence="4">HAUS augmin-like complex subunit 3 N-terminal domain-containing protein</fullName>
    </recommendedName>
</protein>
<evidence type="ECO:0000256" key="1">
    <source>
        <dbReference type="SAM" id="Coils"/>
    </source>
</evidence>
<keyword evidence="1" id="KW-0175">Coiled coil</keyword>
<gene>
    <name evidence="2" type="ORF">H4R34_004242</name>
</gene>
<dbReference type="OrthoDB" id="5554537at2759"/>
<name>A0A9W8B0K8_9FUNG</name>
<reference evidence="2" key="1">
    <citation type="submission" date="2022-07" db="EMBL/GenBank/DDBJ databases">
        <title>Phylogenomic reconstructions and comparative analyses of Kickxellomycotina fungi.</title>
        <authorList>
            <person name="Reynolds N.K."/>
            <person name="Stajich J.E."/>
            <person name="Barry K."/>
            <person name="Grigoriev I.V."/>
            <person name="Crous P."/>
            <person name="Smith M.E."/>
        </authorList>
    </citation>
    <scope>NUCLEOTIDE SEQUENCE</scope>
    <source>
        <strain evidence="2">RSA 567</strain>
    </source>
</reference>
<feature type="coiled-coil region" evidence="1">
    <location>
        <begin position="126"/>
        <end position="153"/>
    </location>
</feature>
<dbReference type="EMBL" id="JANBQB010000501">
    <property type="protein sequence ID" value="KAJ1975694.1"/>
    <property type="molecule type" value="Genomic_DNA"/>
</dbReference>
<proteinExistence type="predicted"/>
<comment type="caution">
    <text evidence="2">The sequence shown here is derived from an EMBL/GenBank/DDBJ whole genome shotgun (WGS) entry which is preliminary data.</text>
</comment>
<dbReference type="Proteomes" id="UP001151582">
    <property type="component" value="Unassembled WGS sequence"/>
</dbReference>
<evidence type="ECO:0000313" key="3">
    <source>
        <dbReference type="Proteomes" id="UP001151582"/>
    </source>
</evidence>
<evidence type="ECO:0000313" key="2">
    <source>
        <dbReference type="EMBL" id="KAJ1975694.1"/>
    </source>
</evidence>
<accession>A0A9W8B0K8</accession>
<organism evidence="2 3">
    <name type="scientific">Dimargaris verticillata</name>
    <dbReference type="NCBI Taxonomy" id="2761393"/>
    <lineage>
        <taxon>Eukaryota</taxon>
        <taxon>Fungi</taxon>
        <taxon>Fungi incertae sedis</taxon>
        <taxon>Zoopagomycota</taxon>
        <taxon>Kickxellomycotina</taxon>
        <taxon>Dimargaritomycetes</taxon>
        <taxon>Dimargaritales</taxon>
        <taxon>Dimargaritaceae</taxon>
        <taxon>Dimargaris</taxon>
    </lineage>
</organism>
<sequence length="622" mass="69461">MLADSATASYQYAQRFLQLLTDLEYPPAVNLEASDLAWAFQLDGARELLQWVTDTVEPTSQALSLAEWELHTLIQSTNSGLSTELATAVNEHDDWFSDRELTTRLADVQEQAECLDAQNYHLVAQNGILEQTLQALEEELAETTAQVAQKQDSNRRLDVQLQALAVEHDLTLEQEVQAMSALLACLALSPSTCSSPRLPEQPLPCAFQATASVQALANNMTTNAFVSQACSLITTAFDRVQTINPTVCAEFPQIPQDIPQLYAWLDAEMERLGQAIAKEETRRLAIAEQTSYLQALVAALPDEHACQTAVESMDTHQLSLKAQAAQHQVAESKWQWAEYLGTQLPQIAARWTQRTVKDPLECARAHLHAAYNVTLTSQLDTIDATVRQYLNHLEGAYYLLLADWAQQSRLIESVHDRVASLQSDLTRYCARTRALTTPRMTTTLADKAAIDHDDPYYMTVHALVTRAVHHWSQLQGCSSPTPPSPLPSSHGLFVTYTHLVDQARQFAAVADHLDTNHALEQSGLARLVRECSQCHRVTRNMLTAPSPLRELWVIPNELLDLMAELKANANCLRPKLRQLQAALQSTQSQEQVHRLFQLFYEAAGSVSDSQNLTRFLESCRHH</sequence>
<dbReference type="AlphaFoldDB" id="A0A9W8B0K8"/>